<feature type="compositionally biased region" description="Basic and acidic residues" evidence="1">
    <location>
        <begin position="199"/>
        <end position="218"/>
    </location>
</feature>
<dbReference type="AlphaFoldDB" id="A0A1G7CNV6"/>
<keyword evidence="2" id="KW-0732">Signal</keyword>
<evidence type="ECO:0000256" key="2">
    <source>
        <dbReference type="SAM" id="SignalP"/>
    </source>
</evidence>
<name>A0A1G7CNV6_9RHOB</name>
<proteinExistence type="predicted"/>
<dbReference type="EMBL" id="FNAT01000002">
    <property type="protein sequence ID" value="SDE41094.1"/>
    <property type="molecule type" value="Genomic_DNA"/>
</dbReference>
<accession>A0A1G7CNV6</accession>
<evidence type="ECO:0000313" key="3">
    <source>
        <dbReference type="EMBL" id="SDE41094.1"/>
    </source>
</evidence>
<evidence type="ECO:0000313" key="4">
    <source>
        <dbReference type="Proteomes" id="UP000198922"/>
    </source>
</evidence>
<keyword evidence="4" id="KW-1185">Reference proteome</keyword>
<gene>
    <name evidence="3" type="ORF">SAMN04488567_1581</name>
</gene>
<protein>
    <recommendedName>
        <fullName evidence="5">Excalibur calcium-binding domain-containing protein</fullName>
    </recommendedName>
</protein>
<reference evidence="4" key="1">
    <citation type="submission" date="2016-10" db="EMBL/GenBank/DDBJ databases">
        <authorList>
            <person name="Varghese N."/>
            <person name="Submissions S."/>
        </authorList>
    </citation>
    <scope>NUCLEOTIDE SEQUENCE [LARGE SCALE GENOMIC DNA]</scope>
    <source>
        <strain evidence="4">DSM 21424</strain>
    </source>
</reference>
<organism evidence="3 4">
    <name type="scientific">Limimaricola pyoseonensis</name>
    <dbReference type="NCBI Taxonomy" id="521013"/>
    <lineage>
        <taxon>Bacteria</taxon>
        <taxon>Pseudomonadati</taxon>
        <taxon>Pseudomonadota</taxon>
        <taxon>Alphaproteobacteria</taxon>
        <taxon>Rhodobacterales</taxon>
        <taxon>Paracoccaceae</taxon>
        <taxon>Limimaricola</taxon>
    </lineage>
</organism>
<feature type="compositionally biased region" description="Polar residues" evidence="1">
    <location>
        <begin position="103"/>
        <end position="126"/>
    </location>
</feature>
<dbReference type="Proteomes" id="UP000198922">
    <property type="component" value="Unassembled WGS sequence"/>
</dbReference>
<feature type="signal peptide" evidence="2">
    <location>
        <begin position="1"/>
        <end position="40"/>
    </location>
</feature>
<feature type="region of interest" description="Disordered" evidence="1">
    <location>
        <begin position="198"/>
        <end position="228"/>
    </location>
</feature>
<feature type="chain" id="PRO_5011597261" description="Excalibur calcium-binding domain-containing protein" evidence="2">
    <location>
        <begin position="41"/>
        <end position="239"/>
    </location>
</feature>
<feature type="region of interest" description="Disordered" evidence="1">
    <location>
        <begin position="101"/>
        <end position="133"/>
    </location>
</feature>
<evidence type="ECO:0008006" key="5">
    <source>
        <dbReference type="Google" id="ProtNLM"/>
    </source>
</evidence>
<sequence>MVVTRGFGNNLHRSRTVRTLAPKLKMAAFAAAGLTLAACAAPVPDSGAAMREAQLTGTMGGFQPPAGGAIASSELSAAGIGGAQPGFGTTGGADLERRAGVQASPSNASPSISDEQSFEAVSNRETIQSDAERRAQQAAAYQVIQPTALPQRSENGPNLVEYALNAPNQRGQEWYSRFILGTWGNRFERNCAGYNSPDEAQRDFLSRGGPERDPRGIDPDGDGFACGWDPAPFRAAVGR</sequence>
<dbReference type="STRING" id="521013.SAMN04488567_1581"/>
<evidence type="ECO:0000256" key="1">
    <source>
        <dbReference type="SAM" id="MobiDB-lite"/>
    </source>
</evidence>